<dbReference type="CDD" id="cd00082">
    <property type="entry name" value="HisKA"/>
    <property type="match status" value="1"/>
</dbReference>
<dbReference type="InterPro" id="IPR004358">
    <property type="entry name" value="Sig_transdc_His_kin-like_C"/>
</dbReference>
<reference evidence="12 13" key="1">
    <citation type="submission" date="2019-10" db="EMBL/GenBank/DDBJ databases">
        <title>Description of Paenibacillus humi sp. nov.</title>
        <authorList>
            <person name="Carlier A."/>
            <person name="Qi S."/>
        </authorList>
    </citation>
    <scope>NUCLEOTIDE SEQUENCE [LARGE SCALE GENOMIC DNA]</scope>
    <source>
        <strain evidence="12 13">LMG 31461</strain>
    </source>
</reference>
<keyword evidence="5" id="KW-0808">Transferase</keyword>
<sequence length="582" mass="66727">MTTSMQLIFMIASVIMMCIIFIFVFGFRKERGINFLIGVIVCRIIYASGVICEENSYSLMGKLFFRNIHQTALNVMVPFFVLFVLELVAYDKLLRTRGKIVLIALFALWSMLMWFDSDLHVIYRKIELYNGHLLTTKTIYSITYAMICYSILATCFYFLFQYLRNIRKDLRTPGMWVLFLISFSFIIEIVKLVNSEWSSWLLPMSVYCGFLGMLVLIIILRYKFFSLTPFARNIVLDTLQESILIANASGKIIDSNKQASHWFSEMGYATISGRNIAELLAPWPNWTKLCQSMQQGNIEIDAWLNGERRIYSVNVYPLHTLRRQGQGSISLIFDITEKQRHLEQIAQLNQLKDQLFTIVSHDIRGPLALQFQLVELLEEDRDSFSTDHREIVEMLGDQIRNTLGMTANLLEWFRSQREDMALRPKFLALSEVVEECCHMLHIRSGAKQIVVHNNIASGTRVYADREALGLIIRNLLSNAIKFTGLGGSVHIQDQLSGNMVTVSVRDNGMGMKEEQTRQLFSEKQLHSLPGTMGEKGAGLGLLVSRQFVQRSGGNMWVESQVGQGSVFYFTMKGERRDESSHS</sequence>
<dbReference type="Gene3D" id="1.10.287.130">
    <property type="match status" value="1"/>
</dbReference>
<feature type="transmembrane region" description="Helical" evidence="10">
    <location>
        <begin position="71"/>
        <end position="88"/>
    </location>
</feature>
<evidence type="ECO:0000313" key="13">
    <source>
        <dbReference type="Proteomes" id="UP000653578"/>
    </source>
</evidence>
<evidence type="ECO:0000256" key="7">
    <source>
        <dbReference type="ARBA" id="ARBA00022777"/>
    </source>
</evidence>
<evidence type="ECO:0000259" key="11">
    <source>
        <dbReference type="PROSITE" id="PS50109"/>
    </source>
</evidence>
<proteinExistence type="predicted"/>
<dbReference type="InterPro" id="IPR050351">
    <property type="entry name" value="BphY/WalK/GraS-like"/>
</dbReference>
<keyword evidence="8" id="KW-0067">ATP-binding</keyword>
<dbReference type="EMBL" id="WHNY01000004">
    <property type="protein sequence ID" value="NOU62559.1"/>
    <property type="molecule type" value="Genomic_DNA"/>
</dbReference>
<dbReference type="PANTHER" id="PTHR42878:SF7">
    <property type="entry name" value="SENSOR HISTIDINE KINASE GLRK"/>
    <property type="match status" value="1"/>
</dbReference>
<dbReference type="CDD" id="cd00075">
    <property type="entry name" value="HATPase"/>
    <property type="match status" value="1"/>
</dbReference>
<keyword evidence="6" id="KW-0547">Nucleotide-binding</keyword>
<evidence type="ECO:0000256" key="3">
    <source>
        <dbReference type="ARBA" id="ARBA00012438"/>
    </source>
</evidence>
<dbReference type="Pfam" id="PF02518">
    <property type="entry name" value="HATPase_c"/>
    <property type="match status" value="1"/>
</dbReference>
<dbReference type="InterPro" id="IPR003661">
    <property type="entry name" value="HisK_dim/P_dom"/>
</dbReference>
<keyword evidence="7" id="KW-0418">Kinase</keyword>
<comment type="subcellular location">
    <subcellularLocation>
        <location evidence="2">Membrane</location>
    </subcellularLocation>
</comment>
<dbReference type="InterPro" id="IPR035965">
    <property type="entry name" value="PAS-like_dom_sf"/>
</dbReference>
<evidence type="ECO:0000256" key="8">
    <source>
        <dbReference type="ARBA" id="ARBA00022840"/>
    </source>
</evidence>
<dbReference type="SMART" id="SM00387">
    <property type="entry name" value="HATPase_c"/>
    <property type="match status" value="1"/>
</dbReference>
<feature type="transmembrane region" description="Helical" evidence="10">
    <location>
        <begin position="142"/>
        <end position="163"/>
    </location>
</feature>
<evidence type="ECO:0000256" key="2">
    <source>
        <dbReference type="ARBA" id="ARBA00004370"/>
    </source>
</evidence>
<keyword evidence="10" id="KW-0472">Membrane</keyword>
<dbReference type="Gene3D" id="3.30.450.20">
    <property type="entry name" value="PAS domain"/>
    <property type="match status" value="1"/>
</dbReference>
<dbReference type="Gene3D" id="3.30.565.10">
    <property type="entry name" value="Histidine kinase-like ATPase, C-terminal domain"/>
    <property type="match status" value="1"/>
</dbReference>
<protein>
    <recommendedName>
        <fullName evidence="3">histidine kinase</fullName>
        <ecNumber evidence="3">2.7.13.3</ecNumber>
    </recommendedName>
</protein>
<dbReference type="RefSeq" id="WP_171628377.1">
    <property type="nucleotide sequence ID" value="NZ_WHNY01000004.1"/>
</dbReference>
<keyword evidence="4" id="KW-0597">Phosphoprotein</keyword>
<evidence type="ECO:0000256" key="6">
    <source>
        <dbReference type="ARBA" id="ARBA00022741"/>
    </source>
</evidence>
<dbReference type="PRINTS" id="PR00344">
    <property type="entry name" value="BCTRLSENSOR"/>
</dbReference>
<name>A0ABX1X2L7_9BACL</name>
<dbReference type="Proteomes" id="UP000653578">
    <property type="component" value="Unassembled WGS sequence"/>
</dbReference>
<evidence type="ECO:0000256" key="5">
    <source>
        <dbReference type="ARBA" id="ARBA00022679"/>
    </source>
</evidence>
<dbReference type="InterPro" id="IPR003594">
    <property type="entry name" value="HATPase_dom"/>
</dbReference>
<evidence type="ECO:0000313" key="12">
    <source>
        <dbReference type="EMBL" id="NOU62559.1"/>
    </source>
</evidence>
<dbReference type="Pfam" id="PF16927">
    <property type="entry name" value="HisKA_7TM"/>
    <property type="match status" value="1"/>
</dbReference>
<accession>A0ABX1X2L7</accession>
<comment type="catalytic activity">
    <reaction evidence="1">
        <text>ATP + protein L-histidine = ADP + protein N-phospho-L-histidine.</text>
        <dbReference type="EC" id="2.7.13.3"/>
    </reaction>
</comment>
<dbReference type="InterPro" id="IPR036890">
    <property type="entry name" value="HATPase_C_sf"/>
</dbReference>
<feature type="transmembrane region" description="Helical" evidence="10">
    <location>
        <begin position="6"/>
        <end position="26"/>
    </location>
</feature>
<feature type="transmembrane region" description="Helical" evidence="10">
    <location>
        <begin position="200"/>
        <end position="222"/>
    </location>
</feature>
<evidence type="ECO:0000256" key="4">
    <source>
        <dbReference type="ARBA" id="ARBA00022553"/>
    </source>
</evidence>
<feature type="domain" description="Histidine kinase" evidence="11">
    <location>
        <begin position="358"/>
        <end position="575"/>
    </location>
</feature>
<keyword evidence="9" id="KW-0902">Two-component regulatory system</keyword>
<organism evidence="12 13">
    <name type="scientific">Paenibacillus plantarum</name>
    <dbReference type="NCBI Taxonomy" id="2654975"/>
    <lineage>
        <taxon>Bacteria</taxon>
        <taxon>Bacillati</taxon>
        <taxon>Bacillota</taxon>
        <taxon>Bacilli</taxon>
        <taxon>Bacillales</taxon>
        <taxon>Paenibacillaceae</taxon>
        <taxon>Paenibacillus</taxon>
    </lineage>
</organism>
<feature type="transmembrane region" description="Helical" evidence="10">
    <location>
        <begin position="33"/>
        <end position="51"/>
    </location>
</feature>
<dbReference type="PANTHER" id="PTHR42878">
    <property type="entry name" value="TWO-COMPONENT HISTIDINE KINASE"/>
    <property type="match status" value="1"/>
</dbReference>
<evidence type="ECO:0000256" key="10">
    <source>
        <dbReference type="SAM" id="Phobius"/>
    </source>
</evidence>
<keyword evidence="13" id="KW-1185">Reference proteome</keyword>
<gene>
    <name evidence="12" type="ORF">GC096_00675</name>
</gene>
<dbReference type="PROSITE" id="PS50109">
    <property type="entry name" value="HIS_KIN"/>
    <property type="match status" value="1"/>
</dbReference>
<dbReference type="SMART" id="SM00388">
    <property type="entry name" value="HisKA"/>
    <property type="match status" value="1"/>
</dbReference>
<feature type="transmembrane region" description="Helical" evidence="10">
    <location>
        <begin position="100"/>
        <end position="122"/>
    </location>
</feature>
<dbReference type="SUPFAM" id="SSF55785">
    <property type="entry name" value="PYP-like sensor domain (PAS domain)"/>
    <property type="match status" value="1"/>
</dbReference>
<feature type="transmembrane region" description="Helical" evidence="10">
    <location>
        <begin position="175"/>
        <end position="194"/>
    </location>
</feature>
<comment type="caution">
    <text evidence="12">The sequence shown here is derived from an EMBL/GenBank/DDBJ whole genome shotgun (WGS) entry which is preliminary data.</text>
</comment>
<dbReference type="SUPFAM" id="SSF55874">
    <property type="entry name" value="ATPase domain of HSP90 chaperone/DNA topoisomerase II/histidine kinase"/>
    <property type="match status" value="1"/>
</dbReference>
<dbReference type="EC" id="2.7.13.3" evidence="3"/>
<evidence type="ECO:0000256" key="1">
    <source>
        <dbReference type="ARBA" id="ARBA00000085"/>
    </source>
</evidence>
<keyword evidence="10" id="KW-1133">Transmembrane helix</keyword>
<keyword evidence="10" id="KW-0812">Transmembrane</keyword>
<dbReference type="SUPFAM" id="SSF47384">
    <property type="entry name" value="Homodimeric domain of signal transducing histidine kinase"/>
    <property type="match status" value="1"/>
</dbReference>
<dbReference type="InterPro" id="IPR036097">
    <property type="entry name" value="HisK_dim/P_sf"/>
</dbReference>
<evidence type="ECO:0000256" key="9">
    <source>
        <dbReference type="ARBA" id="ARBA00023012"/>
    </source>
</evidence>
<dbReference type="InterPro" id="IPR005467">
    <property type="entry name" value="His_kinase_dom"/>
</dbReference>
<dbReference type="InterPro" id="IPR031621">
    <property type="entry name" value="HisKA_7TM"/>
</dbReference>